<feature type="compositionally biased region" description="Basic and acidic residues" evidence="1">
    <location>
        <begin position="440"/>
        <end position="457"/>
    </location>
</feature>
<name>A0A1A6A0P7_9TREE</name>
<accession>A0A1A6A0P7</accession>
<dbReference type="EMBL" id="KI894033">
    <property type="protein sequence ID" value="OBR83637.1"/>
    <property type="molecule type" value="Genomic_DNA"/>
</dbReference>
<feature type="compositionally biased region" description="Low complexity" evidence="1">
    <location>
        <begin position="110"/>
        <end position="120"/>
    </location>
</feature>
<gene>
    <name evidence="2" type="ORF">I303_05917</name>
    <name evidence="3" type="ORF">I303_105895</name>
</gene>
<reference evidence="3" key="3">
    <citation type="submission" date="2024-02" db="EMBL/GenBank/DDBJ databases">
        <title>Comparative genomics of Cryptococcus and Kwoniella reveals pathogenesis evolution and contrasting modes of karyotype evolution via chromosome fusion or intercentromeric recombination.</title>
        <authorList>
            <person name="Coelho M.A."/>
            <person name="David-Palma M."/>
            <person name="Shea T."/>
            <person name="Bowers K."/>
            <person name="McGinley-Smith S."/>
            <person name="Mohammad A.W."/>
            <person name="Gnirke A."/>
            <person name="Yurkov A.M."/>
            <person name="Nowrousian M."/>
            <person name="Sun S."/>
            <person name="Cuomo C.A."/>
            <person name="Heitman J."/>
        </authorList>
    </citation>
    <scope>NUCLEOTIDE SEQUENCE</scope>
    <source>
        <strain evidence="3">CBS 10117</strain>
    </source>
</reference>
<proteinExistence type="predicted"/>
<feature type="compositionally biased region" description="Polar residues" evidence="1">
    <location>
        <begin position="47"/>
        <end position="86"/>
    </location>
</feature>
<sequence>MKISQPKLIFSTRRNTDTDTNIDTATPTKEKKIGSLVPLTPTSTSTNGDNKQRTSLLQKTKSFITNHQSYTPSQPKTSPVGSTLPLQENEKIDDVSLVTKKGEKAKAKAEPNSNSNSSSNSKRKSKDLSPTFDSDLNENKVRRQESSLRPTASSQDQPQNPLQPQNQSQTQTKRQTLNDGLAICLFGYSVQAQTHQIETKLNASSPSPPSSSNTIPASVLESESTLGADTNRSEEDQEIQSNTRSKTPKDLLDMYDSTYEEEIRQQAVMAEVLPDAEMWAKWEKTEAPLRQGRGWYPRLDRHFLELLVISEIHALSHPTATSPPSTADRIHRHASRVRRVACERIGAERLNAYCERVKEAFEAYMMGGWTHQQQSQIHAQSQSEIASQIKTETEDDGENDEVVLRDSVNEDLRRIDGDLDIGDDGGDDKSMSEGEGEGEREERGRTMIKGKKSEMQKPNRKFRTKSKSPSPSSSSSLSSMTNVGSGTELKVPRINIIPSQESDTDSDPDFDFDANNEDEMDEVPLNEITEELSSRSSRAASQKNDAVGSNVATQGTGTYSSSISSSGGHDIEMDIDGSAGSASGGGGNLEGPKYSAIVRRPESGARPRINLPGIDNLRDS</sequence>
<feature type="compositionally biased region" description="Low complexity" evidence="1">
    <location>
        <begin position="35"/>
        <end position="46"/>
    </location>
</feature>
<feature type="compositionally biased region" description="Low complexity" evidence="1">
    <location>
        <begin position="18"/>
        <end position="27"/>
    </location>
</feature>
<feature type="compositionally biased region" description="Low complexity" evidence="1">
    <location>
        <begin position="467"/>
        <end position="479"/>
    </location>
</feature>
<dbReference type="OrthoDB" id="2574883at2759"/>
<dbReference type="GeneID" id="28969616"/>
<reference evidence="2" key="1">
    <citation type="submission" date="2013-07" db="EMBL/GenBank/DDBJ databases">
        <title>The Genome Sequence of Cryptococcus dejecticola CBS10117.</title>
        <authorList>
            <consortium name="The Broad Institute Genome Sequencing Platform"/>
            <person name="Cuomo C."/>
            <person name="Litvintseva A."/>
            <person name="Chen Y."/>
            <person name="Heitman J."/>
            <person name="Sun S."/>
            <person name="Springer D."/>
            <person name="Dromer F."/>
            <person name="Young S.K."/>
            <person name="Zeng Q."/>
            <person name="Gargeya S."/>
            <person name="Fitzgerald M."/>
            <person name="Abouelleil A."/>
            <person name="Alvarado L."/>
            <person name="Berlin A.M."/>
            <person name="Chapman S.B."/>
            <person name="Dewar J."/>
            <person name="Goldberg J."/>
            <person name="Griggs A."/>
            <person name="Gujja S."/>
            <person name="Hansen M."/>
            <person name="Howarth C."/>
            <person name="Imamovic A."/>
            <person name="Larimer J."/>
            <person name="McCowan C."/>
            <person name="Murphy C."/>
            <person name="Pearson M."/>
            <person name="Priest M."/>
            <person name="Roberts A."/>
            <person name="Saif S."/>
            <person name="Shea T."/>
            <person name="Sykes S."/>
            <person name="Wortman J."/>
            <person name="Nusbaum C."/>
            <person name="Birren B."/>
        </authorList>
    </citation>
    <scope>NUCLEOTIDE SEQUENCE [LARGE SCALE GENOMIC DNA]</scope>
    <source>
        <strain evidence="2">CBS 10117</strain>
    </source>
</reference>
<evidence type="ECO:0000313" key="4">
    <source>
        <dbReference type="Proteomes" id="UP000078595"/>
    </source>
</evidence>
<protein>
    <submittedName>
        <fullName evidence="2">Uncharacterized protein</fullName>
    </submittedName>
</protein>
<evidence type="ECO:0000313" key="3">
    <source>
        <dbReference type="EMBL" id="WWC63295.1"/>
    </source>
</evidence>
<feature type="region of interest" description="Disordered" evidence="1">
    <location>
        <begin position="414"/>
        <end position="620"/>
    </location>
</feature>
<feature type="compositionally biased region" description="Basic and acidic residues" evidence="1">
    <location>
        <begin position="137"/>
        <end position="146"/>
    </location>
</feature>
<dbReference type="KEGG" id="kdj:28969616"/>
<feature type="compositionally biased region" description="Low complexity" evidence="1">
    <location>
        <begin position="153"/>
        <end position="173"/>
    </location>
</feature>
<feature type="region of interest" description="Disordered" evidence="1">
    <location>
        <begin position="223"/>
        <end position="251"/>
    </location>
</feature>
<evidence type="ECO:0000256" key="1">
    <source>
        <dbReference type="SAM" id="MobiDB-lite"/>
    </source>
</evidence>
<evidence type="ECO:0000313" key="2">
    <source>
        <dbReference type="EMBL" id="OBR83637.1"/>
    </source>
</evidence>
<organism evidence="2">
    <name type="scientific">Kwoniella dejecticola CBS 10117</name>
    <dbReference type="NCBI Taxonomy" id="1296121"/>
    <lineage>
        <taxon>Eukaryota</taxon>
        <taxon>Fungi</taxon>
        <taxon>Dikarya</taxon>
        <taxon>Basidiomycota</taxon>
        <taxon>Agaricomycotina</taxon>
        <taxon>Tremellomycetes</taxon>
        <taxon>Tremellales</taxon>
        <taxon>Cryptococcaceae</taxon>
        <taxon>Kwoniella</taxon>
    </lineage>
</organism>
<feature type="compositionally biased region" description="Basic and acidic residues" evidence="1">
    <location>
        <begin position="88"/>
        <end position="109"/>
    </location>
</feature>
<feature type="region of interest" description="Disordered" evidence="1">
    <location>
        <begin position="1"/>
        <end position="173"/>
    </location>
</feature>
<dbReference type="EMBL" id="CP144536">
    <property type="protein sequence ID" value="WWC63295.1"/>
    <property type="molecule type" value="Genomic_DNA"/>
</dbReference>
<feature type="compositionally biased region" description="Low complexity" evidence="1">
    <location>
        <begin position="555"/>
        <end position="568"/>
    </location>
</feature>
<feature type="compositionally biased region" description="Acidic residues" evidence="1">
    <location>
        <begin position="502"/>
        <end position="530"/>
    </location>
</feature>
<dbReference type="AlphaFoldDB" id="A0A1A6A0P7"/>
<reference evidence="3" key="2">
    <citation type="submission" date="2013-07" db="EMBL/GenBank/DDBJ databases">
        <authorList>
            <consortium name="The Broad Institute Genome Sequencing Platform"/>
            <person name="Cuomo C."/>
            <person name="Litvintseva A."/>
            <person name="Chen Y."/>
            <person name="Heitman J."/>
            <person name="Sun S."/>
            <person name="Springer D."/>
            <person name="Dromer F."/>
            <person name="Young S.K."/>
            <person name="Zeng Q."/>
            <person name="Gargeya S."/>
            <person name="Fitzgerald M."/>
            <person name="Abouelleil A."/>
            <person name="Alvarado L."/>
            <person name="Berlin A.M."/>
            <person name="Chapman S.B."/>
            <person name="Dewar J."/>
            <person name="Goldberg J."/>
            <person name="Griggs A."/>
            <person name="Gujja S."/>
            <person name="Hansen M."/>
            <person name="Howarth C."/>
            <person name="Imamovic A."/>
            <person name="Larimer J."/>
            <person name="McCowan C."/>
            <person name="Murphy C."/>
            <person name="Pearson M."/>
            <person name="Priest M."/>
            <person name="Roberts A."/>
            <person name="Saif S."/>
            <person name="Shea T."/>
            <person name="Sykes S."/>
            <person name="Wortman J."/>
            <person name="Nusbaum C."/>
            <person name="Birren B."/>
        </authorList>
    </citation>
    <scope>NUCLEOTIDE SEQUENCE</scope>
    <source>
        <strain evidence="3">CBS 10117</strain>
    </source>
</reference>
<dbReference type="VEuPathDB" id="FungiDB:I303_05917"/>
<dbReference type="Proteomes" id="UP000078595">
    <property type="component" value="Chromosome 7"/>
</dbReference>
<dbReference type="RefSeq" id="XP_018261479.1">
    <property type="nucleotide sequence ID" value="XM_018409207.1"/>
</dbReference>
<keyword evidence="4" id="KW-1185">Reference proteome</keyword>